<feature type="compositionally biased region" description="Basic and acidic residues" evidence="1">
    <location>
        <begin position="53"/>
        <end position="72"/>
    </location>
</feature>
<keyword evidence="3" id="KW-1185">Reference proteome</keyword>
<sequence>MKYQNSRRKEIKRFSFFVAVIITGSGGGRDRYSGGSASALSCGGEKYREDKQGRMFDGKTMIRREKEEDTKSADNVSRGAIPSRQSLLELVSSKCMSRHTPTHHYYHQQQQVSTIYSSLSSSISGEYFVRCGQLLLVTNCVTMYV</sequence>
<feature type="region of interest" description="Disordered" evidence="1">
    <location>
        <begin position="53"/>
        <end position="78"/>
    </location>
</feature>
<organism evidence="2 3">
    <name type="scientific">Melipona bicolor</name>
    <dbReference type="NCBI Taxonomy" id="60889"/>
    <lineage>
        <taxon>Eukaryota</taxon>
        <taxon>Metazoa</taxon>
        <taxon>Ecdysozoa</taxon>
        <taxon>Arthropoda</taxon>
        <taxon>Hexapoda</taxon>
        <taxon>Insecta</taxon>
        <taxon>Pterygota</taxon>
        <taxon>Neoptera</taxon>
        <taxon>Endopterygota</taxon>
        <taxon>Hymenoptera</taxon>
        <taxon>Apocrita</taxon>
        <taxon>Aculeata</taxon>
        <taxon>Apoidea</taxon>
        <taxon>Anthophila</taxon>
        <taxon>Apidae</taxon>
        <taxon>Melipona</taxon>
    </lineage>
</organism>
<dbReference type="AlphaFoldDB" id="A0AA40GH29"/>
<name>A0AA40GH29_9HYME</name>
<comment type="caution">
    <text evidence="2">The sequence shown here is derived from an EMBL/GenBank/DDBJ whole genome shotgun (WGS) entry which is preliminary data.</text>
</comment>
<gene>
    <name evidence="2" type="ORF">K0M31_002197</name>
</gene>
<evidence type="ECO:0000313" key="3">
    <source>
        <dbReference type="Proteomes" id="UP001177670"/>
    </source>
</evidence>
<protein>
    <submittedName>
        <fullName evidence="2">Uncharacterized protein</fullName>
    </submittedName>
</protein>
<dbReference type="Proteomes" id="UP001177670">
    <property type="component" value="Unassembled WGS sequence"/>
</dbReference>
<accession>A0AA40GH29</accession>
<dbReference type="EMBL" id="JAHYIQ010000001">
    <property type="protein sequence ID" value="KAK1137701.1"/>
    <property type="molecule type" value="Genomic_DNA"/>
</dbReference>
<evidence type="ECO:0000256" key="1">
    <source>
        <dbReference type="SAM" id="MobiDB-lite"/>
    </source>
</evidence>
<reference evidence="2" key="1">
    <citation type="submission" date="2021-10" db="EMBL/GenBank/DDBJ databases">
        <title>Melipona bicolor Genome sequencing and assembly.</title>
        <authorList>
            <person name="Araujo N.S."/>
            <person name="Arias M.C."/>
        </authorList>
    </citation>
    <scope>NUCLEOTIDE SEQUENCE</scope>
    <source>
        <strain evidence="2">USP_2M_L1-L4_2017</strain>
        <tissue evidence="2">Whole body</tissue>
    </source>
</reference>
<evidence type="ECO:0000313" key="2">
    <source>
        <dbReference type="EMBL" id="KAK1137701.1"/>
    </source>
</evidence>
<proteinExistence type="predicted"/>